<evidence type="ECO:0000313" key="2">
    <source>
        <dbReference type="Proteomes" id="UP000286576"/>
    </source>
</evidence>
<comment type="caution">
    <text evidence="1">The sequence shown here is derived from an EMBL/GenBank/DDBJ whole genome shotgun (WGS) entry which is preliminary data.</text>
</comment>
<dbReference type="AlphaFoldDB" id="A0A418NU88"/>
<protein>
    <submittedName>
        <fullName evidence="1">Uncharacterized protein</fullName>
    </submittedName>
</protein>
<dbReference type="OrthoDB" id="10006469at2"/>
<sequence>MFQFKTTGSFGGNDIEDIAIEAGDEEAQSDTISINMDITNMGKAEALHLLGKMVDRIHAAPWPPLA</sequence>
<dbReference type="Proteomes" id="UP000286576">
    <property type="component" value="Unassembled WGS sequence"/>
</dbReference>
<evidence type="ECO:0000313" key="1">
    <source>
        <dbReference type="EMBL" id="RIV87500.1"/>
    </source>
</evidence>
<proteinExistence type="predicted"/>
<dbReference type="EMBL" id="QXFL01000002">
    <property type="protein sequence ID" value="RIV87500.1"/>
    <property type="molecule type" value="Genomic_DNA"/>
</dbReference>
<accession>A0A418NU88</accession>
<keyword evidence="2" id="KW-1185">Reference proteome</keyword>
<reference evidence="1 2" key="1">
    <citation type="submission" date="2018-08" db="EMBL/GenBank/DDBJ databases">
        <title>Erythrobacter zhengii sp.nov., a bacterium isolated from deep-sea sediment.</title>
        <authorList>
            <person name="Fang C."/>
            <person name="Wu Y.-H."/>
            <person name="Sun C."/>
            <person name="Wang H."/>
            <person name="Cheng H."/>
            <person name="Meng F.-X."/>
            <person name="Wang C.-S."/>
            <person name="Xu X.-W."/>
        </authorList>
    </citation>
    <scope>NUCLEOTIDE SEQUENCE [LARGE SCALE GENOMIC DNA]</scope>
    <source>
        <strain evidence="1 2">V18</strain>
    </source>
</reference>
<dbReference type="RefSeq" id="WP_119584990.1">
    <property type="nucleotide sequence ID" value="NZ_CAWODQ010000012.1"/>
</dbReference>
<organism evidence="1 2">
    <name type="scientific">Aurantiacibacter zhengii</name>
    <dbReference type="NCBI Taxonomy" id="2307003"/>
    <lineage>
        <taxon>Bacteria</taxon>
        <taxon>Pseudomonadati</taxon>
        <taxon>Pseudomonadota</taxon>
        <taxon>Alphaproteobacteria</taxon>
        <taxon>Sphingomonadales</taxon>
        <taxon>Erythrobacteraceae</taxon>
        <taxon>Aurantiacibacter</taxon>
    </lineage>
</organism>
<gene>
    <name evidence="1" type="ORF">D2V07_03880</name>
</gene>
<name>A0A418NU88_9SPHN</name>